<dbReference type="SUPFAM" id="SSF63380">
    <property type="entry name" value="Riboflavin synthase domain-like"/>
    <property type="match status" value="1"/>
</dbReference>
<sequence>MQIPPYIPDNAPFTPEQRNWLNGFLAGLYSTAGPVADPPPALKIAVLYASQSGTAESLARKVTKDLKEKGHIVSLISLEGYTPAALFAERYAILVASTYGEGDAPDAVQPFYEQLCLEHFPCCGNLNYAVLALGDSSYEHFCKFGKDLDNKLAALGGVRLADRVDCDVDLDASFAQWKTAVYACLDETIAAHPARTMRSSSAVSVTPVIPAASSDTDELPPTPAHNRTNPYLAPLVDKRPLTHEVSSKLTLHLAFNISDSSVTYEAGDACGVIPQNDLHSVGEILHRLNFSSQVPVQLPRSGTTTLHDALLNHLQITRLTRKMIEAYVTIGKQTAQCHTLSALLAPEQQAHLEKYTYDRGLIDLLHDYPNILHDPADLVAMLPNLSPRLYSISSSPYAHVGEIHTTVAVVRYHSHNRDRGGVCSTLLADRVPTGDRLPIYIQPNKKFRLPKDTDAPVIMIGPGTGIAPFRSFLHQRRVLGHTGRNWLFFGERSATTDFLYQDELQSMCSDGHLTRLDLAFSRDQDRKIYVQDRMLEQAATFYAWLEEGASIYVCGDASRMAKDVESTLHAIVEQQAALSREGATEYISQLKDQNRYHRDVY</sequence>
<keyword evidence="9" id="KW-0198">Cysteine biosynthesis</keyword>
<dbReference type="EMBL" id="JACHDY010000003">
    <property type="protein sequence ID" value="MBB5318091.1"/>
    <property type="molecule type" value="Genomic_DNA"/>
</dbReference>
<dbReference type="Gene3D" id="3.40.50.80">
    <property type="entry name" value="Nucleotide-binding domain of ferredoxin-NADP reductase (FNR) module"/>
    <property type="match status" value="1"/>
</dbReference>
<keyword evidence="5" id="KW-0288">FMN</keyword>
<dbReference type="PRINTS" id="PR00371">
    <property type="entry name" value="FPNCR"/>
</dbReference>
<evidence type="ECO:0000256" key="9">
    <source>
        <dbReference type="ARBA" id="ARBA00023192"/>
    </source>
</evidence>
<keyword evidence="4" id="KW-0285">Flavoprotein</keyword>
<dbReference type="Pfam" id="PF00667">
    <property type="entry name" value="FAD_binding_1"/>
    <property type="match status" value="1"/>
</dbReference>
<evidence type="ECO:0000256" key="2">
    <source>
        <dbReference type="ARBA" id="ARBA00001974"/>
    </source>
</evidence>
<evidence type="ECO:0000313" key="13">
    <source>
        <dbReference type="EMBL" id="MBB5318091.1"/>
    </source>
</evidence>
<comment type="cofactor">
    <cofactor evidence="2">
        <name>FAD</name>
        <dbReference type="ChEBI" id="CHEBI:57692"/>
    </cofactor>
</comment>
<keyword evidence="6" id="KW-0274">FAD</keyword>
<dbReference type="GO" id="GO:0004783">
    <property type="term" value="F:sulfite reductase (NADPH) activity"/>
    <property type="evidence" value="ECO:0007669"/>
    <property type="project" value="UniProtKB-EC"/>
</dbReference>
<comment type="caution">
    <text evidence="13">The sequence shown here is derived from an EMBL/GenBank/DDBJ whole genome shotgun (WGS) entry which is preliminary data.</text>
</comment>
<dbReference type="InterPro" id="IPR001094">
    <property type="entry name" value="Flavdoxin-like"/>
</dbReference>
<feature type="domain" description="Flavodoxin-like" evidence="11">
    <location>
        <begin position="44"/>
        <end position="182"/>
    </location>
</feature>
<evidence type="ECO:0000256" key="6">
    <source>
        <dbReference type="ARBA" id="ARBA00022827"/>
    </source>
</evidence>
<evidence type="ECO:0000259" key="11">
    <source>
        <dbReference type="PROSITE" id="PS50902"/>
    </source>
</evidence>
<dbReference type="GO" id="GO:0050660">
    <property type="term" value="F:flavin adenine dinucleotide binding"/>
    <property type="evidence" value="ECO:0007669"/>
    <property type="project" value="TreeGrafter"/>
</dbReference>
<dbReference type="InterPro" id="IPR023173">
    <property type="entry name" value="NADPH_Cyt_P450_Rdtase_alpha"/>
</dbReference>
<dbReference type="InterPro" id="IPR001709">
    <property type="entry name" value="Flavoprot_Pyr_Nucl_cyt_Rdtase"/>
</dbReference>
<evidence type="ECO:0000256" key="5">
    <source>
        <dbReference type="ARBA" id="ARBA00022643"/>
    </source>
</evidence>
<dbReference type="InterPro" id="IPR008254">
    <property type="entry name" value="Flavodoxin/NO_synth"/>
</dbReference>
<dbReference type="Pfam" id="PF00258">
    <property type="entry name" value="Flavodoxin_1"/>
    <property type="match status" value="1"/>
</dbReference>
<evidence type="ECO:0000313" key="14">
    <source>
        <dbReference type="Proteomes" id="UP000568106"/>
    </source>
</evidence>
<dbReference type="PRINTS" id="PR00369">
    <property type="entry name" value="FLAVODOXIN"/>
</dbReference>
<dbReference type="CDD" id="cd06199">
    <property type="entry name" value="SiR"/>
    <property type="match status" value="1"/>
</dbReference>
<dbReference type="AlphaFoldDB" id="A0A7W8IJ29"/>
<keyword evidence="8 13" id="KW-0560">Oxidoreductase</keyword>
<dbReference type="FunFam" id="3.40.50.80:FF:000001">
    <property type="entry name" value="NADPH--cytochrome P450 reductase 1"/>
    <property type="match status" value="1"/>
</dbReference>
<dbReference type="GO" id="GO:0010181">
    <property type="term" value="F:FMN binding"/>
    <property type="evidence" value="ECO:0007669"/>
    <property type="project" value="InterPro"/>
</dbReference>
<evidence type="ECO:0000256" key="8">
    <source>
        <dbReference type="ARBA" id="ARBA00023002"/>
    </source>
</evidence>
<evidence type="ECO:0000256" key="4">
    <source>
        <dbReference type="ARBA" id="ARBA00022630"/>
    </source>
</evidence>
<dbReference type="Gene3D" id="2.40.30.10">
    <property type="entry name" value="Translation factors"/>
    <property type="match status" value="1"/>
</dbReference>
<dbReference type="InterPro" id="IPR017927">
    <property type="entry name" value="FAD-bd_FR_type"/>
</dbReference>
<dbReference type="PANTHER" id="PTHR19384">
    <property type="entry name" value="NITRIC OXIDE SYNTHASE-RELATED"/>
    <property type="match status" value="1"/>
</dbReference>
<dbReference type="PROSITE" id="PS51384">
    <property type="entry name" value="FAD_FR"/>
    <property type="match status" value="1"/>
</dbReference>
<dbReference type="PROSITE" id="PS50902">
    <property type="entry name" value="FLAVODOXIN_LIKE"/>
    <property type="match status" value="1"/>
</dbReference>
<keyword evidence="7" id="KW-0521">NADP</keyword>
<accession>A0A7W8IJ29</accession>
<dbReference type="InterPro" id="IPR039261">
    <property type="entry name" value="FNR_nucleotide-bd"/>
</dbReference>
<dbReference type="SUPFAM" id="SSF52218">
    <property type="entry name" value="Flavoproteins"/>
    <property type="match status" value="1"/>
</dbReference>
<name>A0A7W8IJ29_9BACT</name>
<dbReference type="PANTHER" id="PTHR19384:SF128">
    <property type="entry name" value="NADPH OXIDOREDUCTASE A"/>
    <property type="match status" value="1"/>
</dbReference>
<evidence type="ECO:0000256" key="3">
    <source>
        <dbReference type="ARBA" id="ARBA00012604"/>
    </source>
</evidence>
<evidence type="ECO:0000256" key="1">
    <source>
        <dbReference type="ARBA" id="ARBA00001917"/>
    </source>
</evidence>
<dbReference type="GO" id="GO:0019344">
    <property type="term" value="P:cysteine biosynthetic process"/>
    <property type="evidence" value="ECO:0007669"/>
    <property type="project" value="UniProtKB-KW"/>
</dbReference>
<comment type="catalytic activity">
    <reaction evidence="10">
        <text>hydrogen sulfide + 3 NADP(+) + 3 H2O = sulfite + 3 NADPH + 4 H(+)</text>
        <dbReference type="Rhea" id="RHEA:13801"/>
        <dbReference type="ChEBI" id="CHEBI:15377"/>
        <dbReference type="ChEBI" id="CHEBI:15378"/>
        <dbReference type="ChEBI" id="CHEBI:17359"/>
        <dbReference type="ChEBI" id="CHEBI:29919"/>
        <dbReference type="ChEBI" id="CHEBI:57783"/>
        <dbReference type="ChEBI" id="CHEBI:58349"/>
        <dbReference type="EC" id="1.8.1.2"/>
    </reaction>
</comment>
<keyword evidence="9" id="KW-0028">Amino-acid biosynthesis</keyword>
<dbReference type="Proteomes" id="UP000568106">
    <property type="component" value="Unassembled WGS sequence"/>
</dbReference>
<feature type="domain" description="FAD-binding FR-type" evidence="12">
    <location>
        <begin position="228"/>
        <end position="450"/>
    </location>
</feature>
<organism evidence="13 14">
    <name type="scientific">Tunturiibacter empetritectus</name>
    <dbReference type="NCBI Taxonomy" id="3069691"/>
    <lineage>
        <taxon>Bacteria</taxon>
        <taxon>Pseudomonadati</taxon>
        <taxon>Acidobacteriota</taxon>
        <taxon>Terriglobia</taxon>
        <taxon>Terriglobales</taxon>
        <taxon>Acidobacteriaceae</taxon>
        <taxon>Tunturiibacter</taxon>
    </lineage>
</organism>
<evidence type="ECO:0000256" key="10">
    <source>
        <dbReference type="ARBA" id="ARBA00052219"/>
    </source>
</evidence>
<protein>
    <recommendedName>
        <fullName evidence="3">assimilatory sulfite reductase (NADPH)</fullName>
        <ecNumber evidence="3">1.8.1.2</ecNumber>
    </recommendedName>
</protein>
<dbReference type="InterPro" id="IPR001433">
    <property type="entry name" value="OxRdtase_FAD/NAD-bd"/>
</dbReference>
<dbReference type="Gene3D" id="1.20.990.10">
    <property type="entry name" value="NADPH-cytochrome p450 Reductase, Chain A, domain 3"/>
    <property type="match status" value="1"/>
</dbReference>
<keyword evidence="14" id="KW-1185">Reference proteome</keyword>
<dbReference type="EC" id="1.8.1.2" evidence="3"/>
<dbReference type="Pfam" id="PF00175">
    <property type="entry name" value="NAD_binding_1"/>
    <property type="match status" value="1"/>
</dbReference>
<proteinExistence type="predicted"/>
<evidence type="ECO:0000256" key="7">
    <source>
        <dbReference type="ARBA" id="ARBA00022857"/>
    </source>
</evidence>
<dbReference type="InterPro" id="IPR029039">
    <property type="entry name" value="Flavoprotein-like_sf"/>
</dbReference>
<gene>
    <name evidence="13" type="ORF">HDF09_002777</name>
</gene>
<dbReference type="Gene3D" id="3.40.50.360">
    <property type="match status" value="1"/>
</dbReference>
<dbReference type="SUPFAM" id="SSF52343">
    <property type="entry name" value="Ferredoxin reductase-like, C-terminal NADP-linked domain"/>
    <property type="match status" value="1"/>
</dbReference>
<comment type="cofactor">
    <cofactor evidence="1">
        <name>FMN</name>
        <dbReference type="ChEBI" id="CHEBI:58210"/>
    </cofactor>
</comment>
<reference evidence="13" key="1">
    <citation type="submission" date="2020-08" db="EMBL/GenBank/DDBJ databases">
        <title>Genomic Encyclopedia of Type Strains, Phase IV (KMG-V): Genome sequencing to study the core and pangenomes of soil and plant-associated prokaryotes.</title>
        <authorList>
            <person name="Whitman W."/>
        </authorList>
    </citation>
    <scope>NUCLEOTIDE SEQUENCE [LARGE SCALE GENOMIC DNA]</scope>
    <source>
        <strain evidence="13">M8UP27</strain>
    </source>
</reference>
<dbReference type="InterPro" id="IPR003097">
    <property type="entry name" value="CysJ-like_FAD-binding"/>
</dbReference>
<dbReference type="InterPro" id="IPR017938">
    <property type="entry name" value="Riboflavin_synthase-like_b-brl"/>
</dbReference>
<dbReference type="GO" id="GO:0005829">
    <property type="term" value="C:cytosol"/>
    <property type="evidence" value="ECO:0007669"/>
    <property type="project" value="TreeGrafter"/>
</dbReference>
<evidence type="ECO:0000259" key="12">
    <source>
        <dbReference type="PROSITE" id="PS51384"/>
    </source>
</evidence>